<dbReference type="EMBL" id="CAQQ02012538">
    <property type="status" value="NOT_ANNOTATED_CDS"/>
    <property type="molecule type" value="Genomic_DNA"/>
</dbReference>
<name>T1GB98_MEGSC</name>
<dbReference type="AlphaFoldDB" id="T1GB98"/>
<proteinExistence type="predicted"/>
<dbReference type="HOGENOM" id="CLU_2186944_0_0_1"/>
<evidence type="ECO:0000313" key="2">
    <source>
        <dbReference type="Proteomes" id="UP000015102"/>
    </source>
</evidence>
<reference evidence="1" key="2">
    <citation type="submission" date="2015-06" db="UniProtKB">
        <authorList>
            <consortium name="EnsemblMetazoa"/>
        </authorList>
    </citation>
    <scope>IDENTIFICATION</scope>
</reference>
<reference evidence="2" key="1">
    <citation type="submission" date="2013-02" db="EMBL/GenBank/DDBJ databases">
        <authorList>
            <person name="Hughes D."/>
        </authorList>
    </citation>
    <scope>NUCLEOTIDE SEQUENCE</scope>
    <source>
        <strain>Durham</strain>
        <strain evidence="2">NC isolate 2 -- Noor lab</strain>
    </source>
</reference>
<sequence length="109" mass="12421">MTGCYTTDRTFGRQIIEKLTKCQDAGVVRKISSKRISFAGHLVRMVDDRPAKQVFFKAPSGTRRGQQRTRWVGLVDKDNRNLGISCGEEHLTPETHLNTLSFLNTFECF</sequence>
<dbReference type="Proteomes" id="UP000015102">
    <property type="component" value="Unassembled WGS sequence"/>
</dbReference>
<dbReference type="EnsemblMetazoa" id="MESCA000524-RA">
    <property type="protein sequence ID" value="MESCA000524-PA"/>
    <property type="gene ID" value="MESCA000524"/>
</dbReference>
<protein>
    <submittedName>
        <fullName evidence="1">Uncharacterized protein</fullName>
    </submittedName>
</protein>
<organism evidence="1 2">
    <name type="scientific">Megaselia scalaris</name>
    <name type="common">Humpbacked fly</name>
    <name type="synonym">Phora scalaris</name>
    <dbReference type="NCBI Taxonomy" id="36166"/>
    <lineage>
        <taxon>Eukaryota</taxon>
        <taxon>Metazoa</taxon>
        <taxon>Ecdysozoa</taxon>
        <taxon>Arthropoda</taxon>
        <taxon>Hexapoda</taxon>
        <taxon>Insecta</taxon>
        <taxon>Pterygota</taxon>
        <taxon>Neoptera</taxon>
        <taxon>Endopterygota</taxon>
        <taxon>Diptera</taxon>
        <taxon>Brachycera</taxon>
        <taxon>Muscomorpha</taxon>
        <taxon>Platypezoidea</taxon>
        <taxon>Phoridae</taxon>
        <taxon>Megaseliini</taxon>
        <taxon>Megaselia</taxon>
    </lineage>
</organism>
<evidence type="ECO:0000313" key="1">
    <source>
        <dbReference type="EnsemblMetazoa" id="MESCA000524-PA"/>
    </source>
</evidence>
<accession>T1GB98</accession>
<keyword evidence="2" id="KW-1185">Reference proteome</keyword>